<sequence length="353" mass="39902">KRAVALKVMDKTLVEIEKDDVENEVRIMAQLQTWGLDSPQGSRHILRWESVDCALNHYIATEYVANGSLSAFLHSAYDKAYKNIKEQTKDNINPNDLGKTVGYWFMHQVALPLFGSILQGLVYLHTQNVCHLDIDPYNIAVGGTAPNFEAKFIDFGSSQLLDHRMRVGAGPVTPAIKAKVTYRSPELKENARKRSEYLNYLRKHRHSTNLAEDQAKVPKGFDGRLSDIYSTGVVGFEMMMYAFRFDACNGSSFVSNANAKWHSSVMDHNENKCTHLTCLFCMHNIKIPDFAWSILVQMIDLDENKRGTAFDLVQTWQNGLKNFNEEFPGPHKIPHGCNLVAYEHLSAAFARAA</sequence>
<comment type="caution">
    <text evidence="2">The sequence shown here is derived from an EMBL/GenBank/DDBJ whole genome shotgun (WGS) entry which is preliminary data.</text>
</comment>
<dbReference type="PANTHER" id="PTHR44167">
    <property type="entry name" value="OVARIAN-SPECIFIC SERINE/THREONINE-PROTEIN KINASE LOK-RELATED"/>
    <property type="match status" value="1"/>
</dbReference>
<dbReference type="InterPro" id="IPR011009">
    <property type="entry name" value="Kinase-like_dom_sf"/>
</dbReference>
<dbReference type="GO" id="GO:0005634">
    <property type="term" value="C:nucleus"/>
    <property type="evidence" value="ECO:0007669"/>
    <property type="project" value="TreeGrafter"/>
</dbReference>
<dbReference type="Gene3D" id="1.10.510.10">
    <property type="entry name" value="Transferase(Phosphotransferase) domain 1"/>
    <property type="match status" value="1"/>
</dbReference>
<name>A0A1V9Y4W8_9STRA</name>
<keyword evidence="3" id="KW-1185">Reference proteome</keyword>
<evidence type="ECO:0000313" key="3">
    <source>
        <dbReference type="Proteomes" id="UP000243217"/>
    </source>
</evidence>
<proteinExistence type="predicted"/>
<dbReference type="GO" id="GO:0005524">
    <property type="term" value="F:ATP binding"/>
    <property type="evidence" value="ECO:0007669"/>
    <property type="project" value="InterPro"/>
</dbReference>
<dbReference type="GO" id="GO:0005737">
    <property type="term" value="C:cytoplasm"/>
    <property type="evidence" value="ECO:0007669"/>
    <property type="project" value="TreeGrafter"/>
</dbReference>
<dbReference type="SUPFAM" id="SSF56112">
    <property type="entry name" value="Protein kinase-like (PK-like)"/>
    <property type="match status" value="1"/>
</dbReference>
<dbReference type="Proteomes" id="UP000243217">
    <property type="component" value="Unassembled WGS sequence"/>
</dbReference>
<dbReference type="InterPro" id="IPR000719">
    <property type="entry name" value="Prot_kinase_dom"/>
</dbReference>
<dbReference type="OrthoDB" id="4062651at2759"/>
<evidence type="ECO:0000259" key="1">
    <source>
        <dbReference type="PROSITE" id="PS50011"/>
    </source>
</evidence>
<feature type="non-terminal residue" evidence="2">
    <location>
        <position position="1"/>
    </location>
</feature>
<evidence type="ECO:0000313" key="2">
    <source>
        <dbReference type="EMBL" id="OQR80771.1"/>
    </source>
</evidence>
<organism evidence="2 3">
    <name type="scientific">Thraustotheca clavata</name>
    <dbReference type="NCBI Taxonomy" id="74557"/>
    <lineage>
        <taxon>Eukaryota</taxon>
        <taxon>Sar</taxon>
        <taxon>Stramenopiles</taxon>
        <taxon>Oomycota</taxon>
        <taxon>Saprolegniomycetes</taxon>
        <taxon>Saprolegniales</taxon>
        <taxon>Achlyaceae</taxon>
        <taxon>Thraustotheca</taxon>
    </lineage>
</organism>
<gene>
    <name evidence="2" type="ORF">THRCLA_11928</name>
</gene>
<reference evidence="2 3" key="1">
    <citation type="journal article" date="2014" name="Genome Biol. Evol.">
        <title>The secreted proteins of Achlya hypogyna and Thraustotheca clavata identify the ancestral oomycete secretome and reveal gene acquisitions by horizontal gene transfer.</title>
        <authorList>
            <person name="Misner I."/>
            <person name="Blouin N."/>
            <person name="Leonard G."/>
            <person name="Richards T.A."/>
            <person name="Lane C.E."/>
        </authorList>
    </citation>
    <scope>NUCLEOTIDE SEQUENCE [LARGE SCALE GENOMIC DNA]</scope>
    <source>
        <strain evidence="2 3">ATCC 34112</strain>
    </source>
</reference>
<feature type="domain" description="Protein kinase" evidence="1">
    <location>
        <begin position="1"/>
        <end position="320"/>
    </location>
</feature>
<accession>A0A1V9Y4W8</accession>
<protein>
    <recommendedName>
        <fullName evidence="1">Protein kinase domain-containing protein</fullName>
    </recommendedName>
</protein>
<dbReference type="Pfam" id="PF00069">
    <property type="entry name" value="Pkinase"/>
    <property type="match status" value="1"/>
</dbReference>
<dbReference type="GO" id="GO:0004674">
    <property type="term" value="F:protein serine/threonine kinase activity"/>
    <property type="evidence" value="ECO:0007669"/>
    <property type="project" value="TreeGrafter"/>
</dbReference>
<dbReference type="PANTHER" id="PTHR44167:SF18">
    <property type="entry name" value="PROTEIN KINASE DOMAIN-CONTAINING PROTEIN"/>
    <property type="match status" value="1"/>
</dbReference>
<dbReference type="PROSITE" id="PS50011">
    <property type="entry name" value="PROTEIN_KINASE_DOM"/>
    <property type="match status" value="1"/>
</dbReference>
<dbReference type="GO" id="GO:0044773">
    <property type="term" value="P:mitotic DNA damage checkpoint signaling"/>
    <property type="evidence" value="ECO:0007669"/>
    <property type="project" value="TreeGrafter"/>
</dbReference>
<dbReference type="STRING" id="74557.A0A1V9Y4W8"/>
<dbReference type="AlphaFoldDB" id="A0A1V9Y4W8"/>
<dbReference type="EMBL" id="JNBS01005123">
    <property type="protein sequence ID" value="OQR80771.1"/>
    <property type="molecule type" value="Genomic_DNA"/>
</dbReference>
<dbReference type="SMART" id="SM00220">
    <property type="entry name" value="S_TKc"/>
    <property type="match status" value="1"/>
</dbReference>